<dbReference type="InterPro" id="IPR052189">
    <property type="entry name" value="L-asp_N-monooxygenase_NS-form"/>
</dbReference>
<organism evidence="2 3">
    <name type="scientific">Allopontixanthobacter sediminis</name>
    <dbReference type="NCBI Taxonomy" id="1689985"/>
    <lineage>
        <taxon>Bacteria</taxon>
        <taxon>Pseudomonadati</taxon>
        <taxon>Pseudomonadota</taxon>
        <taxon>Alphaproteobacteria</taxon>
        <taxon>Sphingomonadales</taxon>
        <taxon>Erythrobacteraceae</taxon>
        <taxon>Allopontixanthobacter</taxon>
    </lineage>
</organism>
<protein>
    <recommendedName>
        <fullName evidence="1">FAD-dependent urate hydroxylase HpyO/Asp monooxygenase CreE-like FAD/NAD(P)-binding domain-containing protein</fullName>
    </recommendedName>
</protein>
<dbReference type="InterPro" id="IPR038732">
    <property type="entry name" value="HpyO/CreE_NAD-binding"/>
</dbReference>
<dbReference type="RefSeq" id="WP_160756991.1">
    <property type="nucleotide sequence ID" value="NZ_WTYL01000003.1"/>
</dbReference>
<evidence type="ECO:0000313" key="3">
    <source>
        <dbReference type="Proteomes" id="UP000431922"/>
    </source>
</evidence>
<proteinExistence type="predicted"/>
<dbReference type="Proteomes" id="UP000431922">
    <property type="component" value="Unassembled WGS sequence"/>
</dbReference>
<name>A0A845B402_9SPHN</name>
<comment type="caution">
    <text evidence="2">The sequence shown here is derived from an EMBL/GenBank/DDBJ whole genome shotgun (WGS) entry which is preliminary data.</text>
</comment>
<dbReference type="InterPro" id="IPR036188">
    <property type="entry name" value="FAD/NAD-bd_sf"/>
</dbReference>
<dbReference type="OrthoDB" id="6309046at2"/>
<reference evidence="2 3" key="1">
    <citation type="submission" date="2019-12" db="EMBL/GenBank/DDBJ databases">
        <title>Genomic-based taxomic classification of the family Erythrobacteraceae.</title>
        <authorList>
            <person name="Xu L."/>
        </authorList>
    </citation>
    <scope>NUCLEOTIDE SEQUENCE [LARGE SCALE GENOMIC DNA]</scope>
    <source>
        <strain evidence="2 3">KCTC 42453</strain>
    </source>
</reference>
<evidence type="ECO:0000259" key="1">
    <source>
        <dbReference type="Pfam" id="PF13454"/>
    </source>
</evidence>
<dbReference type="Pfam" id="PF13454">
    <property type="entry name" value="NAD_binding_9"/>
    <property type="match status" value="1"/>
</dbReference>
<dbReference type="SUPFAM" id="SSF51905">
    <property type="entry name" value="FAD/NAD(P)-binding domain"/>
    <property type="match status" value="1"/>
</dbReference>
<dbReference type="EMBL" id="WTYL01000003">
    <property type="protein sequence ID" value="MXP45385.1"/>
    <property type="molecule type" value="Genomic_DNA"/>
</dbReference>
<dbReference type="PANTHER" id="PTHR40254">
    <property type="entry name" value="BLR0577 PROTEIN"/>
    <property type="match status" value="1"/>
</dbReference>
<dbReference type="Gene3D" id="3.50.50.60">
    <property type="entry name" value="FAD/NAD(P)-binding domain"/>
    <property type="match status" value="1"/>
</dbReference>
<gene>
    <name evidence="2" type="ORF">GRI65_13090</name>
</gene>
<sequence length="526" mass="58207">MRHIAIVGSGPTGIYLLKHLASSDDKLGITFFEASETPGVGMPYDPALNADYMLCNAFSREIPKLDQSLISWLKDRPSRELSHWEISAHDLTARAFYPRVLIGEYLKSQFGDLCEKARTAGHRVKVHSSARVADIIVGDQSKPTVHWRAGSSAKKAQFDTVIIATGHSWPSSPEIDGVKLVRPWPYTNVTDLDVDQIGVLGSSLSAIDIVLAIGHTRGRFEEVGDHISWLPNDLNDALRITMVSHMGIMPEGDFYYPFPYEPLKCLTAEAISDEIATGSEGLLERTFELLCQELDESAPEYLDQLPQAARTLEGFAPAYFSRRRELGGFRAVKRDLVEARETLQRKETIPHRYTLLRGHEAFDMVLRDLTEADYARFLEHLMPVFADCYAAVPHLSLARIAALYDAGVLDLVATEEGAKFSQSDNGGIEMDTEHGISHFEVMIDARGQSSASLADLPFSGLVKSMSDPQAPVLKPFDLDLAHDNGSQVFCLALPQILERYPFSQGLAESSTHAKSVCNEIFRAAKV</sequence>
<accession>A0A845B402</accession>
<dbReference type="PANTHER" id="PTHR40254:SF1">
    <property type="entry name" value="BLR0577 PROTEIN"/>
    <property type="match status" value="1"/>
</dbReference>
<evidence type="ECO:0000313" key="2">
    <source>
        <dbReference type="EMBL" id="MXP45385.1"/>
    </source>
</evidence>
<feature type="domain" description="FAD-dependent urate hydroxylase HpyO/Asp monooxygenase CreE-like FAD/NAD(P)-binding" evidence="1">
    <location>
        <begin position="5"/>
        <end position="167"/>
    </location>
</feature>
<keyword evidence="3" id="KW-1185">Reference proteome</keyword>
<dbReference type="AlphaFoldDB" id="A0A845B402"/>